<sequence>MSAALDKLFANLPRLPSIPKVVQDLIASLCKEDVDISDLVAQVKQDQSLSARVLAMANSSQYGVSKKIGAIDQAVTLIGLSALRSLVIASGMSRAFSKVEGVDMRAFWKHGLVTAGVARVIGKGKGVNAEFAYTAGLMYQIGELIIHLAYPAASKQLLRDNGPKGVELLKVERSLTETDHCEVGQEMAVRWNFPVEIRNALRWYAQPLEAEAEPMAAVVHISAQIAEGLEKGLGAEEISVGLDTRVLARLSMERPDTVWRIESCMDLPAASEQLL</sequence>
<name>A0ABU6K0F1_9RHOO</name>
<feature type="domain" description="HDOD" evidence="1">
    <location>
        <begin position="15"/>
        <end position="207"/>
    </location>
</feature>
<dbReference type="EMBL" id="JAYXHS010000001">
    <property type="protein sequence ID" value="MEC5384695.1"/>
    <property type="molecule type" value="Genomic_DNA"/>
</dbReference>
<proteinExistence type="predicted"/>
<evidence type="ECO:0000313" key="2">
    <source>
        <dbReference type="EMBL" id="MEC5384695.1"/>
    </source>
</evidence>
<dbReference type="InterPro" id="IPR052340">
    <property type="entry name" value="RNase_Y/CdgJ"/>
</dbReference>
<dbReference type="PANTHER" id="PTHR33525">
    <property type="match status" value="1"/>
</dbReference>
<dbReference type="Proteomes" id="UP001331561">
    <property type="component" value="Unassembled WGS sequence"/>
</dbReference>
<dbReference type="RefSeq" id="WP_327597666.1">
    <property type="nucleotide sequence ID" value="NZ_JAYXHS010000001.1"/>
</dbReference>
<dbReference type="Pfam" id="PF08668">
    <property type="entry name" value="HDOD"/>
    <property type="match status" value="1"/>
</dbReference>
<organism evidence="2 3">
    <name type="scientific">Uliginosibacterium silvisoli</name>
    <dbReference type="NCBI Taxonomy" id="3114758"/>
    <lineage>
        <taxon>Bacteria</taxon>
        <taxon>Pseudomonadati</taxon>
        <taxon>Pseudomonadota</taxon>
        <taxon>Betaproteobacteria</taxon>
        <taxon>Rhodocyclales</taxon>
        <taxon>Zoogloeaceae</taxon>
        <taxon>Uliginosibacterium</taxon>
    </lineage>
</organism>
<accession>A0ABU6K0F1</accession>
<dbReference type="InterPro" id="IPR013976">
    <property type="entry name" value="HDOD"/>
</dbReference>
<reference evidence="2 3" key="1">
    <citation type="submission" date="2024-01" db="EMBL/GenBank/DDBJ databases">
        <title>Uliginosibacterium soil sp. nov.</title>
        <authorList>
            <person name="Lv Y."/>
        </authorList>
    </citation>
    <scope>NUCLEOTIDE SEQUENCE [LARGE SCALE GENOMIC DNA]</scope>
    <source>
        <strain evidence="2 3">H3</strain>
    </source>
</reference>
<gene>
    <name evidence="2" type="ORF">VVD49_03115</name>
</gene>
<evidence type="ECO:0000313" key="3">
    <source>
        <dbReference type="Proteomes" id="UP001331561"/>
    </source>
</evidence>
<keyword evidence="3" id="KW-1185">Reference proteome</keyword>
<dbReference type="PANTHER" id="PTHR33525:SF6">
    <property type="entry name" value="HDOD DOMAIN-CONTAINING PROTEIN"/>
    <property type="match status" value="1"/>
</dbReference>
<comment type="caution">
    <text evidence="2">The sequence shown here is derived from an EMBL/GenBank/DDBJ whole genome shotgun (WGS) entry which is preliminary data.</text>
</comment>
<evidence type="ECO:0000259" key="1">
    <source>
        <dbReference type="PROSITE" id="PS51833"/>
    </source>
</evidence>
<dbReference type="Gene3D" id="1.10.3210.10">
    <property type="entry name" value="Hypothetical protein af1432"/>
    <property type="match status" value="1"/>
</dbReference>
<protein>
    <submittedName>
        <fullName evidence="2">HDOD domain-containing protein</fullName>
    </submittedName>
</protein>
<dbReference type="SUPFAM" id="SSF109604">
    <property type="entry name" value="HD-domain/PDEase-like"/>
    <property type="match status" value="1"/>
</dbReference>
<dbReference type="PROSITE" id="PS51833">
    <property type="entry name" value="HDOD"/>
    <property type="match status" value="1"/>
</dbReference>